<gene>
    <name evidence="2" type="ORF">GNP95_18285</name>
</gene>
<evidence type="ECO:0000313" key="3">
    <source>
        <dbReference type="Proteomes" id="UP000447876"/>
    </source>
</evidence>
<dbReference type="AlphaFoldDB" id="A0A7X2Z3P9"/>
<sequence>MLMASYVDWFIPLCIGVSFIFAVTVVILTVATLVFRDRVNKKYDRGKFSG</sequence>
<proteinExistence type="predicted"/>
<evidence type="ECO:0000313" key="2">
    <source>
        <dbReference type="EMBL" id="MUG46926.1"/>
    </source>
</evidence>
<name>A0A7X2Z3P9_9BACL</name>
<evidence type="ECO:0000256" key="1">
    <source>
        <dbReference type="SAM" id="Phobius"/>
    </source>
</evidence>
<keyword evidence="1" id="KW-0812">Transmembrane</keyword>
<keyword evidence="1" id="KW-0472">Membrane</keyword>
<feature type="transmembrane region" description="Helical" evidence="1">
    <location>
        <begin position="6"/>
        <end position="35"/>
    </location>
</feature>
<dbReference type="Proteomes" id="UP000447876">
    <property type="component" value="Unassembled WGS sequence"/>
</dbReference>
<protein>
    <submittedName>
        <fullName evidence="2">Uncharacterized protein</fullName>
    </submittedName>
</protein>
<dbReference type="EMBL" id="WNZW01000008">
    <property type="protein sequence ID" value="MUG46926.1"/>
    <property type="molecule type" value="Genomic_DNA"/>
</dbReference>
<dbReference type="RefSeq" id="WP_155612296.1">
    <property type="nucleotide sequence ID" value="NZ_WNZW01000008.1"/>
</dbReference>
<reference evidence="2 3" key="1">
    <citation type="submission" date="2019-11" db="EMBL/GenBank/DDBJ databases">
        <title>Draft genome sequences of five Paenibacillus species of dairy origin.</title>
        <authorList>
            <person name="Olajide A.M."/>
            <person name="Chen S."/>
            <person name="Lapointe G."/>
        </authorList>
    </citation>
    <scope>NUCLEOTIDE SEQUENCE [LARGE SCALE GENOMIC DNA]</scope>
    <source>
        <strain evidence="2 3">12CR55</strain>
    </source>
</reference>
<keyword evidence="1" id="KW-1133">Transmembrane helix</keyword>
<organism evidence="2 3">
    <name type="scientific">Paenibacillus woosongensis</name>
    <dbReference type="NCBI Taxonomy" id="307580"/>
    <lineage>
        <taxon>Bacteria</taxon>
        <taxon>Bacillati</taxon>
        <taxon>Bacillota</taxon>
        <taxon>Bacilli</taxon>
        <taxon>Bacillales</taxon>
        <taxon>Paenibacillaceae</taxon>
        <taxon>Paenibacillus</taxon>
    </lineage>
</organism>
<comment type="caution">
    <text evidence="2">The sequence shown here is derived from an EMBL/GenBank/DDBJ whole genome shotgun (WGS) entry which is preliminary data.</text>
</comment>
<accession>A0A7X2Z3P9</accession>